<keyword evidence="2" id="KW-0132">Cell division</keyword>
<evidence type="ECO:0000256" key="6">
    <source>
        <dbReference type="SAM" id="MobiDB-lite"/>
    </source>
</evidence>
<dbReference type="PIRSF" id="PIRSF001771">
    <property type="entry name" value="Cyclin_A_B_D_E"/>
    <property type="match status" value="1"/>
</dbReference>
<dbReference type="GO" id="GO:0051726">
    <property type="term" value="P:regulation of cell cycle"/>
    <property type="evidence" value="ECO:0007669"/>
    <property type="project" value="UniProtKB-ARBA"/>
</dbReference>
<feature type="region of interest" description="Disordered" evidence="6">
    <location>
        <begin position="1"/>
        <end position="23"/>
    </location>
</feature>
<dbReference type="InterPro" id="IPR013763">
    <property type="entry name" value="Cyclin-like_dom"/>
</dbReference>
<keyword evidence="4" id="KW-0131">Cell cycle</keyword>
<evidence type="ECO:0000256" key="1">
    <source>
        <dbReference type="ARBA" id="ARBA00006955"/>
    </source>
</evidence>
<dbReference type="InterPro" id="IPR004367">
    <property type="entry name" value="Cyclin_C-dom"/>
</dbReference>
<dbReference type="InterPro" id="IPR006671">
    <property type="entry name" value="Cyclin_N"/>
</dbReference>
<evidence type="ECO:0000259" key="8">
    <source>
        <dbReference type="SMART" id="SM01332"/>
    </source>
</evidence>
<evidence type="ECO:0000313" key="9">
    <source>
        <dbReference type="EMBL" id="KDO80524.1"/>
    </source>
</evidence>
<dbReference type="GO" id="GO:0005737">
    <property type="term" value="C:cytoplasm"/>
    <property type="evidence" value="ECO:0000318"/>
    <property type="project" value="GO_Central"/>
</dbReference>
<dbReference type="SMART" id="SM00385">
    <property type="entry name" value="CYCLIN"/>
    <property type="match status" value="2"/>
</dbReference>
<dbReference type="GO" id="GO:0000307">
    <property type="term" value="C:cyclin-dependent protein kinase holoenzyme complex"/>
    <property type="evidence" value="ECO:0000318"/>
    <property type="project" value="GO_Central"/>
</dbReference>
<evidence type="ECO:0000256" key="5">
    <source>
        <dbReference type="RuleBase" id="RU000383"/>
    </source>
</evidence>
<dbReference type="Gene3D" id="1.10.472.10">
    <property type="entry name" value="Cyclin-like"/>
    <property type="match status" value="1"/>
</dbReference>
<feature type="compositionally biased region" description="Basic and acidic residues" evidence="6">
    <location>
        <begin position="10"/>
        <end position="21"/>
    </location>
</feature>
<gene>
    <name evidence="9" type="ORF">CISIN_1g043577mg</name>
</gene>
<dbReference type="FunFam" id="1.10.472.10:FF:000010">
    <property type="entry name" value="G1/S-specific cyclin Cln1"/>
    <property type="match status" value="1"/>
</dbReference>
<dbReference type="PANTHER" id="PTHR10177">
    <property type="entry name" value="CYCLINS"/>
    <property type="match status" value="1"/>
</dbReference>
<sequence>VPCSAKIAKKKESSAHSHDKGLSGNTLPASLSVKIGVIAKDAFSTRSDHPIIRAIPAPSSNISSLPASSSAIMVPRCKNISPSTSVSGSVSLDETMSTCDSLKSPEFVYIDKEDSSAVKSIERRTCSSLNISDCAQGKGKTCKRDILVEMEMVDDFVDIDDNIKDPQFCATIACDIYKNLRASEDFQAKKRPSLDFMDRVQKDINPGMRAILIDWLVEVSEEYRLVPETLFLAVNYIDRYLSGNVIIRQQLQLLGVACMMISATMDNKWKSDYVVSKYEEICPPQVEELCYITDNTRFIRAAQRSNKAPSMQFECLANYILELSLLDYKMLCYSPSLIAASATFLANFILYPLKKPWNSTLGHYTFYQPSDLCDCVKALHRLFCDGGLSNLSAIREKYSQHK</sequence>
<dbReference type="InterPro" id="IPR036915">
    <property type="entry name" value="Cyclin-like_sf"/>
</dbReference>
<dbReference type="SUPFAM" id="SSF47954">
    <property type="entry name" value="Cyclin-like"/>
    <property type="match status" value="2"/>
</dbReference>
<dbReference type="PaxDb" id="2711-XP_006472824.1"/>
<dbReference type="GO" id="GO:0016538">
    <property type="term" value="F:cyclin-dependent protein serine/threonine kinase regulator activity"/>
    <property type="evidence" value="ECO:0000318"/>
    <property type="project" value="GO_Central"/>
</dbReference>
<dbReference type="GO" id="GO:0051301">
    <property type="term" value="P:cell division"/>
    <property type="evidence" value="ECO:0007669"/>
    <property type="project" value="UniProtKB-KW"/>
</dbReference>
<dbReference type="AlphaFoldDB" id="A0A067GLJ9"/>
<keyword evidence="10" id="KW-1185">Reference proteome</keyword>
<dbReference type="eggNOG" id="KOG0654">
    <property type="taxonomic scope" value="Eukaryota"/>
</dbReference>
<evidence type="ECO:0000256" key="2">
    <source>
        <dbReference type="ARBA" id="ARBA00022618"/>
    </source>
</evidence>
<evidence type="ECO:0000256" key="4">
    <source>
        <dbReference type="ARBA" id="ARBA00023306"/>
    </source>
</evidence>
<feature type="non-terminal residue" evidence="9">
    <location>
        <position position="402"/>
    </location>
</feature>
<dbReference type="GO" id="GO:0000082">
    <property type="term" value="P:G1/S transition of mitotic cell cycle"/>
    <property type="evidence" value="ECO:0000318"/>
    <property type="project" value="GO_Central"/>
</dbReference>
<evidence type="ECO:0000256" key="3">
    <source>
        <dbReference type="ARBA" id="ARBA00023127"/>
    </source>
</evidence>
<accession>A0A067GLJ9</accession>
<name>A0A067GLJ9_CITSI</name>
<dbReference type="FunFam" id="1.10.472.10:FF:000013">
    <property type="entry name" value="Cyclin A1"/>
    <property type="match status" value="1"/>
</dbReference>
<feature type="non-terminal residue" evidence="9">
    <location>
        <position position="1"/>
    </location>
</feature>
<dbReference type="SMR" id="A0A067GLJ9"/>
<proteinExistence type="inferred from homology"/>
<feature type="domain" description="Cyclin-like" evidence="7">
    <location>
        <begin position="214"/>
        <end position="296"/>
    </location>
</feature>
<dbReference type="Pfam" id="PF02984">
    <property type="entry name" value="Cyclin_C"/>
    <property type="match status" value="1"/>
</dbReference>
<dbReference type="STRING" id="2711.A0A067GLJ9"/>
<dbReference type="GO" id="GO:0005634">
    <property type="term" value="C:nucleus"/>
    <property type="evidence" value="ECO:0000318"/>
    <property type="project" value="GO_Central"/>
</dbReference>
<keyword evidence="3 5" id="KW-0195">Cyclin</keyword>
<evidence type="ECO:0000259" key="7">
    <source>
        <dbReference type="SMART" id="SM00385"/>
    </source>
</evidence>
<evidence type="ECO:0000313" key="10">
    <source>
        <dbReference type="Proteomes" id="UP000027120"/>
    </source>
</evidence>
<dbReference type="InterPro" id="IPR046965">
    <property type="entry name" value="Cyclin_A/B-like"/>
</dbReference>
<feature type="domain" description="Cyclin C-terminal" evidence="8">
    <location>
        <begin position="296"/>
        <end position="402"/>
    </location>
</feature>
<feature type="domain" description="Cyclin-like" evidence="7">
    <location>
        <begin position="297"/>
        <end position="381"/>
    </location>
</feature>
<dbReference type="InterPro" id="IPR039361">
    <property type="entry name" value="Cyclin"/>
</dbReference>
<dbReference type="Proteomes" id="UP000027120">
    <property type="component" value="Unassembled WGS sequence"/>
</dbReference>
<reference evidence="9 10" key="1">
    <citation type="submission" date="2014-04" db="EMBL/GenBank/DDBJ databases">
        <authorList>
            <consortium name="International Citrus Genome Consortium"/>
            <person name="Gmitter F."/>
            <person name="Chen C."/>
            <person name="Farmerie W."/>
            <person name="Harkins T."/>
            <person name="Desany B."/>
            <person name="Mohiuddin M."/>
            <person name="Kodira C."/>
            <person name="Borodovsky M."/>
            <person name="Lomsadze A."/>
            <person name="Burns P."/>
            <person name="Jenkins J."/>
            <person name="Prochnik S."/>
            <person name="Shu S."/>
            <person name="Chapman J."/>
            <person name="Pitluck S."/>
            <person name="Schmutz J."/>
            <person name="Rokhsar D."/>
        </authorList>
    </citation>
    <scope>NUCLEOTIDE SEQUENCE</scope>
</reference>
<dbReference type="Pfam" id="PF00134">
    <property type="entry name" value="Cyclin_N"/>
    <property type="match status" value="1"/>
</dbReference>
<organism evidence="9 10">
    <name type="scientific">Citrus sinensis</name>
    <name type="common">Sweet orange</name>
    <name type="synonym">Citrus aurantium var. sinensis</name>
    <dbReference type="NCBI Taxonomy" id="2711"/>
    <lineage>
        <taxon>Eukaryota</taxon>
        <taxon>Viridiplantae</taxon>
        <taxon>Streptophyta</taxon>
        <taxon>Embryophyta</taxon>
        <taxon>Tracheophyta</taxon>
        <taxon>Spermatophyta</taxon>
        <taxon>Magnoliopsida</taxon>
        <taxon>eudicotyledons</taxon>
        <taxon>Gunneridae</taxon>
        <taxon>Pentapetalae</taxon>
        <taxon>rosids</taxon>
        <taxon>malvids</taxon>
        <taxon>Sapindales</taxon>
        <taxon>Rutaceae</taxon>
        <taxon>Aurantioideae</taxon>
        <taxon>Citrus</taxon>
    </lineage>
</organism>
<dbReference type="SMART" id="SM01332">
    <property type="entry name" value="Cyclin_C"/>
    <property type="match status" value="1"/>
</dbReference>
<protein>
    <submittedName>
        <fullName evidence="9">Uncharacterized protein</fullName>
    </submittedName>
</protein>
<dbReference type="PROSITE" id="PS00292">
    <property type="entry name" value="CYCLINS"/>
    <property type="match status" value="1"/>
</dbReference>
<dbReference type="EMBL" id="KK784876">
    <property type="protein sequence ID" value="KDO80524.1"/>
    <property type="molecule type" value="Genomic_DNA"/>
</dbReference>
<comment type="similarity">
    <text evidence="1">Belongs to the cyclin family. Cyclin AB subfamily.</text>
</comment>
<dbReference type="InterPro" id="IPR048258">
    <property type="entry name" value="Cyclins_cyclin-box"/>
</dbReference>